<sequence>MGENKTYTISVYTENNLGVMNRISGIFLKRHINLESITASQSEIKDVFRFVFVITISEERVRKLVGQIEKQVEVLKAYYHTDEETIFQESALFKIATNLLFDDRQIQNIIKNSNANIVTVAHDYFVIEKTGRRHETEELYKQLLPFGILQFVRTGRISVTKEAMNISRIVKEFNY</sequence>
<evidence type="ECO:0000256" key="3">
    <source>
        <dbReference type="ARBA" id="ARBA00006341"/>
    </source>
</evidence>
<dbReference type="NCBIfam" id="TIGR00119">
    <property type="entry name" value="acolac_sm"/>
    <property type="match status" value="1"/>
</dbReference>
<dbReference type="GO" id="GO:0003984">
    <property type="term" value="F:acetolactate synthase activity"/>
    <property type="evidence" value="ECO:0007669"/>
    <property type="project" value="UniProtKB-EC"/>
</dbReference>
<dbReference type="EC" id="2.2.1.6" evidence="8"/>
<comment type="catalytic activity">
    <reaction evidence="7 8">
        <text>2 pyruvate + H(+) = (2S)-2-acetolactate + CO2</text>
        <dbReference type="Rhea" id="RHEA:25249"/>
        <dbReference type="ChEBI" id="CHEBI:15361"/>
        <dbReference type="ChEBI" id="CHEBI:15378"/>
        <dbReference type="ChEBI" id="CHEBI:16526"/>
        <dbReference type="ChEBI" id="CHEBI:58476"/>
        <dbReference type="EC" id="2.2.1.6"/>
    </reaction>
</comment>
<organism evidence="10 11">
    <name type="scientific">Pseudofulvibacter geojedonensis</name>
    <dbReference type="NCBI Taxonomy" id="1123758"/>
    <lineage>
        <taxon>Bacteria</taxon>
        <taxon>Pseudomonadati</taxon>
        <taxon>Bacteroidota</taxon>
        <taxon>Flavobacteriia</taxon>
        <taxon>Flavobacteriales</taxon>
        <taxon>Flavobacteriaceae</taxon>
        <taxon>Pseudofulvibacter</taxon>
    </lineage>
</organism>
<dbReference type="SUPFAM" id="SSF55021">
    <property type="entry name" value="ACT-like"/>
    <property type="match status" value="2"/>
</dbReference>
<dbReference type="PANTHER" id="PTHR30239:SF0">
    <property type="entry name" value="ACETOLACTATE SYNTHASE SMALL SUBUNIT 1, CHLOROPLASTIC"/>
    <property type="match status" value="1"/>
</dbReference>
<dbReference type="CDD" id="cd04878">
    <property type="entry name" value="ACT_AHAS"/>
    <property type="match status" value="1"/>
</dbReference>
<proteinExistence type="inferred from homology"/>
<dbReference type="RefSeq" id="WP_377716437.1">
    <property type="nucleotide sequence ID" value="NZ_JBHTJM010000010.1"/>
</dbReference>
<dbReference type="InterPro" id="IPR019455">
    <property type="entry name" value="Acetolactate_synth_ssu_C"/>
</dbReference>
<dbReference type="InterPro" id="IPR039557">
    <property type="entry name" value="AHAS_ACT"/>
</dbReference>
<dbReference type="Gene3D" id="3.30.70.260">
    <property type="match status" value="1"/>
</dbReference>
<dbReference type="PROSITE" id="PS51671">
    <property type="entry name" value="ACT"/>
    <property type="match status" value="1"/>
</dbReference>
<dbReference type="PANTHER" id="PTHR30239">
    <property type="entry name" value="ACETOLACTATE SYNTHASE SMALL SUBUNIT"/>
    <property type="match status" value="1"/>
</dbReference>
<comment type="pathway">
    <text evidence="2 8">Amino-acid biosynthesis; L-valine biosynthesis; L-valine from pyruvate: step 1/4.</text>
</comment>
<comment type="similarity">
    <text evidence="3 8">Belongs to the acetolactate synthase small subunit family.</text>
</comment>
<dbReference type="EMBL" id="JBHTJM010000010">
    <property type="protein sequence ID" value="MFD0964868.1"/>
    <property type="molecule type" value="Genomic_DNA"/>
</dbReference>
<dbReference type="InterPro" id="IPR027271">
    <property type="entry name" value="Acetolactate_synth/TF_NikR_C"/>
</dbReference>
<feature type="domain" description="ACT" evidence="9">
    <location>
        <begin position="8"/>
        <end position="82"/>
    </location>
</feature>
<dbReference type="Proteomes" id="UP001596997">
    <property type="component" value="Unassembled WGS sequence"/>
</dbReference>
<dbReference type="InterPro" id="IPR002912">
    <property type="entry name" value="ACT_dom"/>
</dbReference>
<comment type="caution">
    <text evidence="10">The sequence shown here is derived from an EMBL/GenBank/DDBJ whole genome shotgun (WGS) entry which is preliminary data.</text>
</comment>
<keyword evidence="5 8" id="KW-0028">Amino-acid biosynthesis</keyword>
<dbReference type="Pfam" id="PF22629">
    <property type="entry name" value="ACT_AHAS_ss"/>
    <property type="match status" value="1"/>
</dbReference>
<keyword evidence="8 10" id="KW-0808">Transferase</keyword>
<keyword evidence="6 8" id="KW-0100">Branched-chain amino acid biosynthesis</keyword>
<keyword evidence="11" id="KW-1185">Reference proteome</keyword>
<evidence type="ECO:0000256" key="7">
    <source>
        <dbReference type="ARBA" id="ARBA00048670"/>
    </source>
</evidence>
<evidence type="ECO:0000256" key="6">
    <source>
        <dbReference type="ARBA" id="ARBA00023304"/>
    </source>
</evidence>
<reference evidence="11" key="1">
    <citation type="journal article" date="2019" name="Int. J. Syst. Evol. Microbiol.">
        <title>The Global Catalogue of Microorganisms (GCM) 10K type strain sequencing project: providing services to taxonomists for standard genome sequencing and annotation.</title>
        <authorList>
            <consortium name="The Broad Institute Genomics Platform"/>
            <consortium name="The Broad Institute Genome Sequencing Center for Infectious Disease"/>
            <person name="Wu L."/>
            <person name="Ma J."/>
        </authorList>
    </citation>
    <scope>NUCLEOTIDE SEQUENCE [LARGE SCALE GENOMIC DNA]</scope>
    <source>
        <strain evidence="11">CCUG 62114</strain>
    </source>
</reference>
<evidence type="ECO:0000256" key="4">
    <source>
        <dbReference type="ARBA" id="ARBA00011744"/>
    </source>
</evidence>
<protein>
    <recommendedName>
        <fullName evidence="8">Acetolactate synthase small subunit</fullName>
        <shortName evidence="8">AHAS</shortName>
        <shortName evidence="8">ALS</shortName>
        <ecNumber evidence="8">2.2.1.6</ecNumber>
    </recommendedName>
    <alternativeName>
        <fullName evidence="8">Acetohydroxy-acid synthase small subunit</fullName>
    </alternativeName>
</protein>
<dbReference type="InterPro" id="IPR045865">
    <property type="entry name" value="ACT-like_dom_sf"/>
</dbReference>
<dbReference type="Gene3D" id="3.30.70.1150">
    <property type="entry name" value="ACT-like. Chain A, domain 2"/>
    <property type="match status" value="1"/>
</dbReference>
<evidence type="ECO:0000256" key="5">
    <source>
        <dbReference type="ARBA" id="ARBA00022605"/>
    </source>
</evidence>
<comment type="function">
    <text evidence="8">Catalyzes the conversion of 2 pyruvate molecules into acetolactate in the first common step of the biosynthetic pathway of the branched-amino acids such as leucine, isoleucine, and valine.</text>
</comment>
<dbReference type="InterPro" id="IPR004789">
    <property type="entry name" value="Acetalactate_synth_ssu"/>
</dbReference>
<evidence type="ECO:0000259" key="9">
    <source>
        <dbReference type="PROSITE" id="PS51671"/>
    </source>
</evidence>
<evidence type="ECO:0000256" key="8">
    <source>
        <dbReference type="RuleBase" id="RU368092"/>
    </source>
</evidence>
<gene>
    <name evidence="10" type="primary">ilvN</name>
    <name evidence="10" type="ORF">ACFQ1O_12705</name>
</gene>
<comment type="subunit">
    <text evidence="4 8">Dimer of large and small chains.</text>
</comment>
<evidence type="ECO:0000256" key="1">
    <source>
        <dbReference type="ARBA" id="ARBA00004974"/>
    </source>
</evidence>
<evidence type="ECO:0000256" key="2">
    <source>
        <dbReference type="ARBA" id="ARBA00005025"/>
    </source>
</evidence>
<name>A0ABW3I537_9FLAO</name>
<dbReference type="InterPro" id="IPR054480">
    <property type="entry name" value="AHAS_small-like_ACT"/>
</dbReference>
<comment type="pathway">
    <text evidence="1 8">Amino-acid biosynthesis; L-isoleucine biosynthesis; L-isoleucine from 2-oxobutanoate: step 1/4.</text>
</comment>
<accession>A0ABW3I537</accession>
<dbReference type="Pfam" id="PF10369">
    <property type="entry name" value="ALS_ss_C"/>
    <property type="match status" value="1"/>
</dbReference>
<evidence type="ECO:0000313" key="11">
    <source>
        <dbReference type="Proteomes" id="UP001596997"/>
    </source>
</evidence>
<evidence type="ECO:0000313" key="10">
    <source>
        <dbReference type="EMBL" id="MFD0964868.1"/>
    </source>
</evidence>